<keyword evidence="1" id="KW-0732">Signal</keyword>
<sequence length="152" mass="16785">MKNRLSLFSLLFGVVISAQTTSLSTGENYIYTKNCLNEDCSKKTETVQYSDGLGRIKQTISIKASPAQKDIVIPSEYDNFGRQLRSYLPIPQSGTQNGAIYTNPKSNASQSYGTDQYFYSESVVESSPTGRPLSQTKPEPISRGIPLLLAMR</sequence>
<dbReference type="EMBL" id="CP115859">
    <property type="protein sequence ID" value="WBV61115.1"/>
    <property type="molecule type" value="Genomic_DNA"/>
</dbReference>
<evidence type="ECO:0000259" key="2">
    <source>
        <dbReference type="Pfam" id="PF20041"/>
    </source>
</evidence>
<evidence type="ECO:0000313" key="3">
    <source>
        <dbReference type="EMBL" id="WBV61115.1"/>
    </source>
</evidence>
<accession>A0ABY7QNA0</accession>
<keyword evidence="4" id="KW-1185">Reference proteome</keyword>
<protein>
    <submittedName>
        <fullName evidence="3">DUF6443 domain-containing protein</fullName>
    </submittedName>
</protein>
<feature type="chain" id="PRO_5047234359" evidence="1">
    <location>
        <begin position="21"/>
        <end position="152"/>
    </location>
</feature>
<reference evidence="3 4" key="1">
    <citation type="submission" date="2023-01" db="EMBL/GenBank/DDBJ databases">
        <title>Complete genome of Chryseobacterium camelliae VAN22-5A.</title>
        <authorList>
            <person name="Zong G."/>
            <person name="Cao G."/>
        </authorList>
    </citation>
    <scope>NUCLEOTIDE SEQUENCE [LARGE SCALE GENOMIC DNA]</scope>
    <source>
        <strain evidence="3 4">VAN22-5A</strain>
    </source>
</reference>
<organism evidence="3 4">
    <name type="scientific">Chryseobacterium camelliae</name>
    <dbReference type="NCBI Taxonomy" id="1265445"/>
    <lineage>
        <taxon>Bacteria</taxon>
        <taxon>Pseudomonadati</taxon>
        <taxon>Bacteroidota</taxon>
        <taxon>Flavobacteriia</taxon>
        <taxon>Flavobacteriales</taxon>
        <taxon>Weeksellaceae</taxon>
        <taxon>Chryseobacterium group</taxon>
        <taxon>Chryseobacterium</taxon>
    </lineage>
</organism>
<dbReference type="Pfam" id="PF20041">
    <property type="entry name" value="DUF6443"/>
    <property type="match status" value="1"/>
</dbReference>
<proteinExistence type="predicted"/>
<dbReference type="Proteomes" id="UP001210978">
    <property type="component" value="Chromosome"/>
</dbReference>
<dbReference type="InterPro" id="IPR045619">
    <property type="entry name" value="DUF6443"/>
</dbReference>
<dbReference type="RefSeq" id="WP_271149416.1">
    <property type="nucleotide sequence ID" value="NZ_CP115859.1"/>
</dbReference>
<evidence type="ECO:0000256" key="1">
    <source>
        <dbReference type="SAM" id="SignalP"/>
    </source>
</evidence>
<name>A0ABY7QNA0_9FLAO</name>
<feature type="signal peptide" evidence="1">
    <location>
        <begin position="1"/>
        <end position="20"/>
    </location>
</feature>
<evidence type="ECO:0000313" key="4">
    <source>
        <dbReference type="Proteomes" id="UP001210978"/>
    </source>
</evidence>
<feature type="domain" description="DUF6443" evidence="2">
    <location>
        <begin position="33"/>
        <end position="138"/>
    </location>
</feature>
<gene>
    <name evidence="3" type="ORF">PFY12_03105</name>
</gene>